<dbReference type="EC" id="1.1.1.274" evidence="5"/>
<sequence length="279" mass="30661">MTKVLIEGEEVPAIGQGTWRLGHDPKTRSAEVDALRYGIAQGLTLIDTAEMYADGGAEQVVGEAVRDVSETVFIVSKVWPNHASYDGVLHALQQSLNRLGRPYVDLYLLHWPSRHYPLVDTLNALVTAKRQGLARHIGVSNFPADLLEQALAITEGAISVNQVEYHLLNRRAEHRLLGYYPRVATMAYSPVKGLTALESDHPGRQVLQRLAETYQATPETVALAWLIAHPGVVAIPKAVHREHIDANRRALELTLTSADRAALDAAFPAVKEDIPLQAL</sequence>
<evidence type="ECO:0000313" key="6">
    <source>
        <dbReference type="Proteomes" id="UP000005439"/>
    </source>
</evidence>
<dbReference type="SUPFAM" id="SSF51430">
    <property type="entry name" value="NAD(P)-linked oxidoreductase"/>
    <property type="match status" value="1"/>
</dbReference>
<dbReference type="PATRIC" id="fig|679936.5.peg.2121"/>
<protein>
    <submittedName>
        <fullName evidence="5">2,5-didehydrogluconate reductase</fullName>
        <ecNumber evidence="5">1.1.1.274</ecNumber>
    </submittedName>
</protein>
<dbReference type="HOGENOM" id="CLU_023205_2_3_9"/>
<gene>
    <name evidence="5" type="ordered locus">Sulac_2056</name>
</gene>
<keyword evidence="5" id="KW-0560">Oxidoreductase</keyword>
<dbReference type="STRING" id="679936.Sulac_2056"/>
<evidence type="ECO:0000313" key="5">
    <source>
        <dbReference type="EMBL" id="AEW05546.1"/>
    </source>
</evidence>
<feature type="site" description="Lowers pKa of active site Tyr" evidence="3">
    <location>
        <position position="77"/>
    </location>
</feature>
<dbReference type="PRINTS" id="PR00069">
    <property type="entry name" value="ALDKETRDTASE"/>
</dbReference>
<evidence type="ECO:0000256" key="2">
    <source>
        <dbReference type="PIRSR" id="PIRSR000097-2"/>
    </source>
</evidence>
<dbReference type="AlphaFoldDB" id="G8TSD4"/>
<dbReference type="GO" id="GO:0050580">
    <property type="term" value="F:2,5-didehydrogluconate reductase activity"/>
    <property type="evidence" value="ECO:0007669"/>
    <property type="project" value="UniProtKB-EC"/>
</dbReference>
<proteinExistence type="predicted"/>
<feature type="binding site" evidence="2">
    <location>
        <position position="110"/>
    </location>
    <ligand>
        <name>substrate</name>
    </ligand>
</feature>
<dbReference type="EMBL" id="CP003179">
    <property type="protein sequence ID" value="AEW05546.1"/>
    <property type="molecule type" value="Genomic_DNA"/>
</dbReference>
<dbReference type="PANTHER" id="PTHR43638">
    <property type="entry name" value="OXIDOREDUCTASE, ALDO/KETO REDUCTASE FAMILY PROTEIN"/>
    <property type="match status" value="1"/>
</dbReference>
<dbReference type="KEGG" id="sap:Sulac_2056"/>
<dbReference type="PANTHER" id="PTHR43638:SF3">
    <property type="entry name" value="ALDEHYDE REDUCTASE"/>
    <property type="match status" value="1"/>
</dbReference>
<dbReference type="InterPro" id="IPR036812">
    <property type="entry name" value="NAD(P)_OxRdtase_dom_sf"/>
</dbReference>
<feature type="domain" description="NADP-dependent oxidoreductase" evidence="4">
    <location>
        <begin position="14"/>
        <end position="265"/>
    </location>
</feature>
<dbReference type="Proteomes" id="UP000005439">
    <property type="component" value="Chromosome"/>
</dbReference>
<dbReference type="PIRSF" id="PIRSF000097">
    <property type="entry name" value="AKR"/>
    <property type="match status" value="1"/>
</dbReference>
<dbReference type="Gene3D" id="3.20.20.100">
    <property type="entry name" value="NADP-dependent oxidoreductase domain"/>
    <property type="match status" value="1"/>
</dbReference>
<organism evidence="5 6">
    <name type="scientific">Sulfobacillus acidophilus (strain ATCC 700253 / DSM 10332 / NAL)</name>
    <dbReference type="NCBI Taxonomy" id="679936"/>
    <lineage>
        <taxon>Bacteria</taxon>
        <taxon>Bacillati</taxon>
        <taxon>Bacillota</taxon>
        <taxon>Clostridia</taxon>
        <taxon>Eubacteriales</taxon>
        <taxon>Clostridiales Family XVII. Incertae Sedis</taxon>
        <taxon>Sulfobacillus</taxon>
    </lineage>
</organism>
<evidence type="ECO:0000259" key="4">
    <source>
        <dbReference type="Pfam" id="PF00248"/>
    </source>
</evidence>
<dbReference type="Pfam" id="PF00248">
    <property type="entry name" value="Aldo_ket_red"/>
    <property type="match status" value="1"/>
</dbReference>
<accession>G8TSD4</accession>
<evidence type="ECO:0000256" key="3">
    <source>
        <dbReference type="PIRSR" id="PIRSR000097-3"/>
    </source>
</evidence>
<reference evidence="6" key="1">
    <citation type="submission" date="2011-12" db="EMBL/GenBank/DDBJ databases">
        <title>The complete genome of chromosome of Sulfobacillus acidophilus DSM 10332.</title>
        <authorList>
            <person name="Lucas S."/>
            <person name="Han J."/>
            <person name="Lapidus A."/>
            <person name="Bruce D."/>
            <person name="Goodwin L."/>
            <person name="Pitluck S."/>
            <person name="Peters L."/>
            <person name="Kyrpides N."/>
            <person name="Mavromatis K."/>
            <person name="Ivanova N."/>
            <person name="Mikhailova N."/>
            <person name="Chertkov O."/>
            <person name="Saunders E."/>
            <person name="Detter J.C."/>
            <person name="Tapia R."/>
            <person name="Han C."/>
            <person name="Land M."/>
            <person name="Hauser L."/>
            <person name="Markowitz V."/>
            <person name="Cheng J.-F."/>
            <person name="Hugenholtz P."/>
            <person name="Woyke T."/>
            <person name="Wu D."/>
            <person name="Pukall R."/>
            <person name="Gehrich-Schroeter G."/>
            <person name="Schneider S."/>
            <person name="Klenk H.-P."/>
            <person name="Eisen J.A."/>
        </authorList>
    </citation>
    <scope>NUCLEOTIDE SEQUENCE [LARGE SCALE GENOMIC DNA]</scope>
    <source>
        <strain evidence="6">ATCC 700253 / DSM 10332 / NAL</strain>
    </source>
</reference>
<dbReference type="InterPro" id="IPR023210">
    <property type="entry name" value="NADP_OxRdtase_dom"/>
</dbReference>
<evidence type="ECO:0000256" key="1">
    <source>
        <dbReference type="PIRSR" id="PIRSR000097-1"/>
    </source>
</evidence>
<reference evidence="5 6" key="2">
    <citation type="journal article" date="2012" name="Stand. Genomic Sci.">
        <title>Complete genome sequence of the moderately thermophilic mineral-sulfide-oxidizing firmicute Sulfobacillus acidophilus type strain (NAL(T)).</title>
        <authorList>
            <person name="Anderson I."/>
            <person name="Chertkov O."/>
            <person name="Chen A."/>
            <person name="Saunders E."/>
            <person name="Lapidus A."/>
            <person name="Nolan M."/>
            <person name="Lucas S."/>
            <person name="Hammon N."/>
            <person name="Deshpande S."/>
            <person name="Cheng J.F."/>
            <person name="Han C."/>
            <person name="Tapia R."/>
            <person name="Goodwin L.A."/>
            <person name="Pitluck S."/>
            <person name="Liolios K."/>
            <person name="Pagani I."/>
            <person name="Ivanova N."/>
            <person name="Mikhailova N."/>
            <person name="Pati A."/>
            <person name="Palaniappan K."/>
            <person name="Land M."/>
            <person name="Pan C."/>
            <person name="Rohde M."/>
            <person name="Pukall R."/>
            <person name="Goker M."/>
            <person name="Detter J.C."/>
            <person name="Woyke T."/>
            <person name="Bristow J."/>
            <person name="Eisen J.A."/>
            <person name="Markowitz V."/>
            <person name="Hugenholtz P."/>
            <person name="Kyrpides N.C."/>
            <person name="Klenk H.P."/>
            <person name="Mavromatis K."/>
        </authorList>
    </citation>
    <scope>NUCLEOTIDE SEQUENCE [LARGE SCALE GENOMIC DNA]</scope>
    <source>
        <strain evidence="6">ATCC 700253 / DSM 10332 / NAL</strain>
    </source>
</reference>
<dbReference type="PROSITE" id="PS00062">
    <property type="entry name" value="ALDOKETO_REDUCTASE_2"/>
    <property type="match status" value="1"/>
</dbReference>
<feature type="active site" description="Proton donor" evidence="1">
    <location>
        <position position="52"/>
    </location>
</feature>
<name>G8TSD4_SULAD</name>
<dbReference type="InterPro" id="IPR018170">
    <property type="entry name" value="Aldo/ket_reductase_CS"/>
</dbReference>
<keyword evidence="6" id="KW-1185">Reference proteome</keyword>
<dbReference type="InterPro" id="IPR020471">
    <property type="entry name" value="AKR"/>
</dbReference>